<dbReference type="Proteomes" id="UP000287224">
    <property type="component" value="Unassembled WGS sequence"/>
</dbReference>
<evidence type="ECO:0000256" key="1">
    <source>
        <dbReference type="SAM" id="Phobius"/>
    </source>
</evidence>
<feature type="transmembrane region" description="Helical" evidence="1">
    <location>
        <begin position="76"/>
        <end position="99"/>
    </location>
</feature>
<comment type="caution">
    <text evidence="2">The sequence shown here is derived from an EMBL/GenBank/DDBJ whole genome shotgun (WGS) entry which is preliminary data.</text>
</comment>
<protein>
    <submittedName>
        <fullName evidence="2">Uncharacterized protein</fullName>
    </submittedName>
</protein>
<keyword evidence="1" id="KW-1133">Transmembrane helix</keyword>
<evidence type="ECO:0000313" key="2">
    <source>
        <dbReference type="EMBL" id="GCE03453.1"/>
    </source>
</evidence>
<dbReference type="AlphaFoldDB" id="A0A401Z9G6"/>
<dbReference type="EMBL" id="BIFQ01000001">
    <property type="protein sequence ID" value="GCE03453.1"/>
    <property type="molecule type" value="Genomic_DNA"/>
</dbReference>
<feature type="transmembrane region" description="Helical" evidence="1">
    <location>
        <begin position="52"/>
        <end position="69"/>
    </location>
</feature>
<feature type="transmembrane region" description="Helical" evidence="1">
    <location>
        <begin position="6"/>
        <end position="21"/>
    </location>
</feature>
<proteinExistence type="predicted"/>
<keyword evidence="3" id="KW-1185">Reference proteome</keyword>
<evidence type="ECO:0000313" key="3">
    <source>
        <dbReference type="Proteomes" id="UP000287224"/>
    </source>
</evidence>
<organism evidence="2 3">
    <name type="scientific">Dictyobacter aurantiacus</name>
    <dbReference type="NCBI Taxonomy" id="1936993"/>
    <lineage>
        <taxon>Bacteria</taxon>
        <taxon>Bacillati</taxon>
        <taxon>Chloroflexota</taxon>
        <taxon>Ktedonobacteria</taxon>
        <taxon>Ktedonobacterales</taxon>
        <taxon>Dictyobacteraceae</taxon>
        <taxon>Dictyobacter</taxon>
    </lineage>
</organism>
<reference evidence="3" key="1">
    <citation type="submission" date="2018-12" db="EMBL/GenBank/DDBJ databases">
        <title>Tengunoibacter tsumagoiensis gen. nov., sp. nov., Dictyobacter kobayashii sp. nov., D. alpinus sp. nov., and D. joshuensis sp. nov. and description of Dictyobacteraceae fam. nov. within the order Ktedonobacterales isolated from Tengu-no-mugimeshi.</title>
        <authorList>
            <person name="Wang C.M."/>
            <person name="Zheng Y."/>
            <person name="Sakai Y."/>
            <person name="Toyoda A."/>
            <person name="Minakuchi Y."/>
            <person name="Abe K."/>
            <person name="Yokota A."/>
            <person name="Yabe S."/>
        </authorList>
    </citation>
    <scope>NUCLEOTIDE SEQUENCE [LARGE SCALE GENOMIC DNA]</scope>
    <source>
        <strain evidence="3">S-27</strain>
    </source>
</reference>
<sequence length="100" mass="11294">MNAINIASLFVFAIVLVSNWKRVPLHYALFALVLIVFPLCYPISTADALSALPRYMLIVFLLVIISASWKQPRLATLCLAGSFALFTFNVVWFISHYWVA</sequence>
<gene>
    <name evidence="2" type="ORF">KDAU_07820</name>
</gene>
<dbReference type="RefSeq" id="WP_126594727.1">
    <property type="nucleotide sequence ID" value="NZ_BIFQ01000001.1"/>
</dbReference>
<name>A0A401Z9G6_9CHLR</name>
<keyword evidence="1" id="KW-0472">Membrane</keyword>
<keyword evidence="1" id="KW-0812">Transmembrane</keyword>
<dbReference type="OrthoDB" id="149637at2"/>
<feature type="transmembrane region" description="Helical" evidence="1">
    <location>
        <begin position="28"/>
        <end position="46"/>
    </location>
</feature>
<accession>A0A401Z9G6</accession>